<dbReference type="InterPro" id="IPR050447">
    <property type="entry name" value="Erg6_SMT_methyltransf"/>
</dbReference>
<dbReference type="PANTHER" id="PTHR44068">
    <property type="entry name" value="ZGC:194242"/>
    <property type="match status" value="1"/>
</dbReference>
<dbReference type="EMBL" id="KV918847">
    <property type="protein sequence ID" value="OSX77041.1"/>
    <property type="molecule type" value="Genomic_DNA"/>
</dbReference>
<proteinExistence type="predicted"/>
<gene>
    <name evidence="3" type="ORF">BU14_0164s0002</name>
</gene>
<name>A0A1X6P825_PORUM</name>
<dbReference type="Pfam" id="PF08241">
    <property type="entry name" value="Methyltransf_11"/>
    <property type="match status" value="1"/>
</dbReference>
<organism evidence="3 4">
    <name type="scientific">Porphyra umbilicalis</name>
    <name type="common">Purple laver</name>
    <name type="synonym">Red alga</name>
    <dbReference type="NCBI Taxonomy" id="2786"/>
    <lineage>
        <taxon>Eukaryota</taxon>
        <taxon>Rhodophyta</taxon>
        <taxon>Bangiophyceae</taxon>
        <taxon>Bangiales</taxon>
        <taxon>Bangiaceae</taxon>
        <taxon>Porphyra</taxon>
    </lineage>
</organism>
<accession>A0A1X6P825</accession>
<dbReference type="SUPFAM" id="SSF53335">
    <property type="entry name" value="S-adenosyl-L-methionine-dependent methyltransferases"/>
    <property type="match status" value="1"/>
</dbReference>
<dbReference type="CDD" id="cd02440">
    <property type="entry name" value="AdoMet_MTases"/>
    <property type="match status" value="1"/>
</dbReference>
<evidence type="ECO:0000259" key="2">
    <source>
        <dbReference type="Pfam" id="PF08241"/>
    </source>
</evidence>
<protein>
    <recommendedName>
        <fullName evidence="2">Methyltransferase type 11 domain-containing protein</fullName>
    </recommendedName>
</protein>
<keyword evidence="4" id="KW-1185">Reference proteome</keyword>
<dbReference type="Gene3D" id="3.40.50.150">
    <property type="entry name" value="Vaccinia Virus protein VP39"/>
    <property type="match status" value="1"/>
</dbReference>
<dbReference type="InterPro" id="IPR013216">
    <property type="entry name" value="Methyltransf_11"/>
</dbReference>
<dbReference type="InterPro" id="IPR029063">
    <property type="entry name" value="SAM-dependent_MTases_sf"/>
</dbReference>
<sequence>MNTRRKWRRCGGCCGRGAGGVDALPPGATILDVGYGIGGASRFLANRFRGVTVEGVTLSPRQAARAAEITETFGQSPWVTTTVADALALPYAADTFDVVWSLGSAEHMPDKAALLAELGRVLNPGGRLLLLA</sequence>
<dbReference type="PANTHER" id="PTHR44068:SF11">
    <property type="entry name" value="GERANYL DIPHOSPHATE 2-C-METHYLTRANSFERASE"/>
    <property type="match status" value="1"/>
</dbReference>
<keyword evidence="1" id="KW-0808">Transferase</keyword>
<feature type="domain" description="Methyltransferase type 11" evidence="2">
    <location>
        <begin position="31"/>
        <end position="129"/>
    </location>
</feature>
<dbReference type="Proteomes" id="UP000218209">
    <property type="component" value="Unassembled WGS sequence"/>
</dbReference>
<evidence type="ECO:0000313" key="3">
    <source>
        <dbReference type="EMBL" id="OSX77041.1"/>
    </source>
</evidence>
<dbReference type="OrthoDB" id="3885at2759"/>
<dbReference type="AlphaFoldDB" id="A0A1X6P825"/>
<evidence type="ECO:0000313" key="4">
    <source>
        <dbReference type="Proteomes" id="UP000218209"/>
    </source>
</evidence>
<reference evidence="3 4" key="1">
    <citation type="submission" date="2017-03" db="EMBL/GenBank/DDBJ databases">
        <title>WGS assembly of Porphyra umbilicalis.</title>
        <authorList>
            <person name="Brawley S.H."/>
            <person name="Blouin N.A."/>
            <person name="Ficko-Blean E."/>
            <person name="Wheeler G.L."/>
            <person name="Lohr M."/>
            <person name="Goodson H.V."/>
            <person name="Jenkins J.W."/>
            <person name="Blaby-Haas C.E."/>
            <person name="Helliwell K.E."/>
            <person name="Chan C."/>
            <person name="Marriage T."/>
            <person name="Bhattacharya D."/>
            <person name="Klein A.S."/>
            <person name="Badis Y."/>
            <person name="Brodie J."/>
            <person name="Cao Y."/>
            <person name="Collen J."/>
            <person name="Dittami S.M."/>
            <person name="Gachon C.M."/>
            <person name="Green B.R."/>
            <person name="Karpowicz S."/>
            <person name="Kim J.W."/>
            <person name="Kudahl U."/>
            <person name="Lin S."/>
            <person name="Michel G."/>
            <person name="Mittag M."/>
            <person name="Olson B.J."/>
            <person name="Pangilinan J."/>
            <person name="Peng Y."/>
            <person name="Qiu H."/>
            <person name="Shu S."/>
            <person name="Singer J.T."/>
            <person name="Smith A.G."/>
            <person name="Sprecher B.N."/>
            <person name="Wagner V."/>
            <person name="Wang W."/>
            <person name="Wang Z.-Y."/>
            <person name="Yan J."/>
            <person name="Yarish C."/>
            <person name="Zoeuner-Riek S."/>
            <person name="Zhuang Y."/>
            <person name="Zou Y."/>
            <person name="Lindquist E.A."/>
            <person name="Grimwood J."/>
            <person name="Barry K."/>
            <person name="Rokhsar D.S."/>
            <person name="Schmutz J."/>
            <person name="Stiller J.W."/>
            <person name="Grossman A.R."/>
            <person name="Prochnik S.E."/>
        </authorList>
    </citation>
    <scope>NUCLEOTIDE SEQUENCE [LARGE SCALE GENOMIC DNA]</scope>
    <source>
        <strain evidence="3">4086291</strain>
    </source>
</reference>
<evidence type="ECO:0000256" key="1">
    <source>
        <dbReference type="ARBA" id="ARBA00022679"/>
    </source>
</evidence>
<dbReference type="GO" id="GO:0008757">
    <property type="term" value="F:S-adenosylmethionine-dependent methyltransferase activity"/>
    <property type="evidence" value="ECO:0007669"/>
    <property type="project" value="InterPro"/>
</dbReference>